<evidence type="ECO:0000256" key="1">
    <source>
        <dbReference type="SAM" id="MobiDB-lite"/>
    </source>
</evidence>
<feature type="chain" id="PRO_5047038813" evidence="2">
    <location>
        <begin position="22"/>
        <end position="707"/>
    </location>
</feature>
<feature type="region of interest" description="Disordered" evidence="1">
    <location>
        <begin position="26"/>
        <end position="51"/>
    </location>
</feature>
<dbReference type="Gene3D" id="3.40.50.10910">
    <property type="entry name" value="Amidohydrolase"/>
    <property type="match status" value="1"/>
</dbReference>
<keyword evidence="5" id="KW-1185">Reference proteome</keyword>
<gene>
    <name evidence="4" type="ORF">SR900_07515</name>
</gene>
<evidence type="ECO:0000256" key="2">
    <source>
        <dbReference type="SAM" id="SignalP"/>
    </source>
</evidence>
<proteinExistence type="predicted"/>
<dbReference type="PANTHER" id="PTHR43135:SF3">
    <property type="entry name" value="ALPHA-D-RIBOSE 1-METHYLPHOSPHONATE 5-TRIPHOSPHATE DIPHOSPHATASE"/>
    <property type="match status" value="1"/>
</dbReference>
<dbReference type="PANTHER" id="PTHR43135">
    <property type="entry name" value="ALPHA-D-RIBOSE 1-METHYLPHOSPHONATE 5-TRIPHOSPHATE DIPHOSPHATASE"/>
    <property type="match status" value="1"/>
</dbReference>
<accession>A0ABZ0X1Q1</accession>
<dbReference type="RefSeq" id="WP_018624781.1">
    <property type="nucleotide sequence ID" value="NZ_CP140158.1"/>
</dbReference>
<dbReference type="Gene3D" id="2.30.40.10">
    <property type="entry name" value="Urease, subunit C, domain 1"/>
    <property type="match status" value="1"/>
</dbReference>
<dbReference type="Pfam" id="PF01979">
    <property type="entry name" value="Amidohydro_1"/>
    <property type="match status" value="1"/>
</dbReference>
<evidence type="ECO:0000313" key="4">
    <source>
        <dbReference type="EMBL" id="WQG84314.1"/>
    </source>
</evidence>
<evidence type="ECO:0000313" key="5">
    <source>
        <dbReference type="Proteomes" id="UP001324185"/>
    </source>
</evidence>
<dbReference type="Gene3D" id="3.30.110.90">
    <property type="entry name" value="Amidohydrolase"/>
    <property type="match status" value="1"/>
</dbReference>
<feature type="domain" description="Amidohydrolase-related" evidence="3">
    <location>
        <begin position="353"/>
        <end position="679"/>
    </location>
</feature>
<evidence type="ECO:0000259" key="3">
    <source>
        <dbReference type="Pfam" id="PF01979"/>
    </source>
</evidence>
<dbReference type="Proteomes" id="UP001324185">
    <property type="component" value="Chromosome"/>
</dbReference>
<feature type="compositionally biased region" description="Low complexity" evidence="1">
    <location>
        <begin position="32"/>
        <end position="46"/>
    </location>
</feature>
<dbReference type="SUPFAM" id="SSF51556">
    <property type="entry name" value="Metallo-dependent hydrolases"/>
    <property type="match status" value="1"/>
</dbReference>
<dbReference type="InterPro" id="IPR032466">
    <property type="entry name" value="Metal_Hydrolase"/>
</dbReference>
<sequence>MSSKTIFKVAAVTLLVSQLLACDEQKDEQPTEQTAQVSQAESSSVADNASNAQQEAVTQFTKYNIYNKEDQAGSLSVQQSGNVYSSDMELGWNNRVVKMQEVITVDEQGYITSQTVKGVSAFGAPIDESFNQKGSIAQWQSTNEQGEEKVDGKKFYVAMDGTGVANSALLKAISNSETGKVDLLPSGQAGMIKLDSVTLDNGQEKKTVHLIGITGFGFSPSFAWYDDEYNFFATDGGGWFGVIPEGWGREHLEQLQEIQKKADNQYLKDLAEKLIHTSEKPILVTNANYVDVNTGKLIEGQSILVIDGRISKIGTDIPAGDYTNVDASGKTLVPGLWDMHGHLSKSDGLLNMPAGVTNVRDMGNTHDNIVDIERMSEANEILGSDVYRSGFMDRESPYAMKMGKTVDSLESAKAAVDWYAENGYPQIKTYSSMEPEWIKPLAEHIHSKGLKLSGHIPAFMTAEEAINAGFDEIQHINMIFLNFLGKNIDTRQRLRFTIPGEKAHELDLNSKEVNDFMALLKDKGTVIDPTVSVFRSLLLGEAGKVDPENAAIYEHLPVTVARGFKKAWMDIKPEERDAYNKSADAMVAMVKKLHDSGVTVVPGTDSIAGFTLHRELILYSQGGISNADVLKLATITSAEVVGNEENVGSIEEGKQADLVFIDGNPLEDMNDIRKVALVIKGQNLYKPDEIYEEIGVKPFTKSVGFEL</sequence>
<protein>
    <submittedName>
        <fullName evidence="4">Amidohydrolase family protein</fullName>
    </submittedName>
</protein>
<reference evidence="4 5" key="1">
    <citation type="submission" date="2023-11" db="EMBL/GenBank/DDBJ databases">
        <title>MicrobeMod: A computational toolkit for identifying prokaryotic methylation and restriction-modification with nanopore sequencing.</title>
        <authorList>
            <person name="Crits-Christoph A."/>
            <person name="Kang S.C."/>
            <person name="Lee H."/>
            <person name="Ostrov N."/>
        </authorList>
    </citation>
    <scope>NUCLEOTIDE SEQUENCE [LARGE SCALE GENOMIC DNA]</scope>
    <source>
        <strain evidence="4 5">DSMZ 16071</strain>
    </source>
</reference>
<dbReference type="InterPro" id="IPR011059">
    <property type="entry name" value="Metal-dep_hydrolase_composite"/>
</dbReference>
<dbReference type="SUPFAM" id="SSF51338">
    <property type="entry name" value="Composite domain of metallo-dependent hydrolases"/>
    <property type="match status" value="1"/>
</dbReference>
<feature type="signal peptide" evidence="2">
    <location>
        <begin position="1"/>
        <end position="21"/>
    </location>
</feature>
<dbReference type="InterPro" id="IPR051781">
    <property type="entry name" value="Metallo-dep_Hydrolase"/>
</dbReference>
<name>A0ABZ0X1Q1_9GAMM</name>
<organism evidence="4 5">
    <name type="scientific">Kangiella aquimarina</name>
    <dbReference type="NCBI Taxonomy" id="261965"/>
    <lineage>
        <taxon>Bacteria</taxon>
        <taxon>Pseudomonadati</taxon>
        <taxon>Pseudomonadota</taxon>
        <taxon>Gammaproteobacteria</taxon>
        <taxon>Kangiellales</taxon>
        <taxon>Kangiellaceae</taxon>
        <taxon>Kangiella</taxon>
    </lineage>
</organism>
<dbReference type="Gene3D" id="1.20.58.520">
    <property type="entry name" value="Amidohydrolase"/>
    <property type="match status" value="1"/>
</dbReference>
<dbReference type="EMBL" id="CP140158">
    <property type="protein sequence ID" value="WQG84314.1"/>
    <property type="molecule type" value="Genomic_DNA"/>
</dbReference>
<keyword evidence="2" id="KW-0732">Signal</keyword>
<dbReference type="InterPro" id="IPR006680">
    <property type="entry name" value="Amidohydro-rel"/>
</dbReference>